<accession>A0A4R6WNM3</accession>
<comment type="caution">
    <text evidence="1">The sequence shown here is derived from an EMBL/GenBank/DDBJ whole genome shotgun (WGS) entry which is preliminary data.</text>
</comment>
<dbReference type="AlphaFoldDB" id="A0A4R6WNM3"/>
<organism evidence="1 2">
    <name type="scientific">Sphingobacterium yanglingense</name>
    <dbReference type="NCBI Taxonomy" id="1437280"/>
    <lineage>
        <taxon>Bacteria</taxon>
        <taxon>Pseudomonadati</taxon>
        <taxon>Bacteroidota</taxon>
        <taxon>Sphingobacteriia</taxon>
        <taxon>Sphingobacteriales</taxon>
        <taxon>Sphingobacteriaceae</taxon>
        <taxon>Sphingobacterium</taxon>
    </lineage>
</organism>
<reference evidence="1 2" key="1">
    <citation type="submission" date="2019-03" db="EMBL/GenBank/DDBJ databases">
        <title>Genomic Encyclopedia of Archaeal and Bacterial Type Strains, Phase II (KMG-II): from individual species to whole genera.</title>
        <authorList>
            <person name="Goeker M."/>
        </authorList>
    </citation>
    <scope>NUCLEOTIDE SEQUENCE [LARGE SCALE GENOMIC DNA]</scope>
    <source>
        <strain evidence="1 2">DSM 28353</strain>
    </source>
</reference>
<sequence>MIQFEKITHEILRLLKNKGYNVLTSNNRITDTDIYWYPEQIISIAKYRYNLNDRGYKEALGHPVIVRIQYALDNMKEDELRGMVYTTSRDTLPD</sequence>
<keyword evidence="2" id="KW-1185">Reference proteome</keyword>
<dbReference type="EMBL" id="SNYV01000011">
    <property type="protein sequence ID" value="TDQ79721.1"/>
    <property type="molecule type" value="Genomic_DNA"/>
</dbReference>
<gene>
    <name evidence="1" type="ORF">CLV99_1169</name>
</gene>
<evidence type="ECO:0000313" key="1">
    <source>
        <dbReference type="EMBL" id="TDQ79721.1"/>
    </source>
</evidence>
<dbReference type="RefSeq" id="WP_133583490.1">
    <property type="nucleotide sequence ID" value="NZ_SNYV01000011.1"/>
</dbReference>
<dbReference type="OrthoDB" id="710456at2"/>
<protein>
    <submittedName>
        <fullName evidence="1">Uncharacterized protein</fullName>
    </submittedName>
</protein>
<proteinExistence type="predicted"/>
<dbReference type="Proteomes" id="UP000295292">
    <property type="component" value="Unassembled WGS sequence"/>
</dbReference>
<evidence type="ECO:0000313" key="2">
    <source>
        <dbReference type="Proteomes" id="UP000295292"/>
    </source>
</evidence>
<name>A0A4R6WNM3_9SPHI</name>